<protein>
    <submittedName>
        <fullName evidence="1">Uncharacterized protein</fullName>
    </submittedName>
</protein>
<dbReference type="Proteomes" id="UP001176940">
    <property type="component" value="Unassembled WGS sequence"/>
</dbReference>
<evidence type="ECO:0000313" key="1">
    <source>
        <dbReference type="EMBL" id="CAJ0927103.1"/>
    </source>
</evidence>
<dbReference type="EMBL" id="CAUEEQ010004302">
    <property type="protein sequence ID" value="CAJ0927103.1"/>
    <property type="molecule type" value="Genomic_DNA"/>
</dbReference>
<sequence>MLKVAQETNKPWQETLPITLFSVRHTPRGAEKLSPYEILLGFSPKLGTFTKGRPPKEVGLNFSGSPHWFLLTILPACSLLQNVLTPSEGFTSLVVTDLRRNEGLQ</sequence>
<name>A0ABN9L0Z0_9NEOB</name>
<accession>A0ABN9L0Z0</accession>
<proteinExistence type="predicted"/>
<organism evidence="1 2">
    <name type="scientific">Ranitomeya imitator</name>
    <name type="common">mimic poison frog</name>
    <dbReference type="NCBI Taxonomy" id="111125"/>
    <lineage>
        <taxon>Eukaryota</taxon>
        <taxon>Metazoa</taxon>
        <taxon>Chordata</taxon>
        <taxon>Craniata</taxon>
        <taxon>Vertebrata</taxon>
        <taxon>Euteleostomi</taxon>
        <taxon>Amphibia</taxon>
        <taxon>Batrachia</taxon>
        <taxon>Anura</taxon>
        <taxon>Neobatrachia</taxon>
        <taxon>Hyloidea</taxon>
        <taxon>Dendrobatidae</taxon>
        <taxon>Dendrobatinae</taxon>
        <taxon>Ranitomeya</taxon>
    </lineage>
</organism>
<reference evidence="1" key="1">
    <citation type="submission" date="2023-07" db="EMBL/GenBank/DDBJ databases">
        <authorList>
            <person name="Stuckert A."/>
        </authorList>
    </citation>
    <scope>NUCLEOTIDE SEQUENCE</scope>
</reference>
<keyword evidence="2" id="KW-1185">Reference proteome</keyword>
<comment type="caution">
    <text evidence="1">The sequence shown here is derived from an EMBL/GenBank/DDBJ whole genome shotgun (WGS) entry which is preliminary data.</text>
</comment>
<evidence type="ECO:0000313" key="2">
    <source>
        <dbReference type="Proteomes" id="UP001176940"/>
    </source>
</evidence>
<gene>
    <name evidence="1" type="ORF">RIMI_LOCUS2948840</name>
</gene>